<name>A0ABR1ZRE1_9ROSI</name>
<dbReference type="EMBL" id="JBBPBN010000680">
    <property type="protein sequence ID" value="KAK8483263.1"/>
    <property type="molecule type" value="Genomic_DNA"/>
</dbReference>
<evidence type="ECO:0000313" key="3">
    <source>
        <dbReference type="Proteomes" id="UP001396334"/>
    </source>
</evidence>
<feature type="region of interest" description="Disordered" evidence="1">
    <location>
        <begin position="1"/>
        <end position="23"/>
    </location>
</feature>
<evidence type="ECO:0000313" key="2">
    <source>
        <dbReference type="EMBL" id="KAK8483263.1"/>
    </source>
</evidence>
<keyword evidence="3" id="KW-1185">Reference proteome</keyword>
<evidence type="ECO:0000256" key="1">
    <source>
        <dbReference type="SAM" id="MobiDB-lite"/>
    </source>
</evidence>
<proteinExistence type="predicted"/>
<sequence>MKEKRHKSQNKGRGDDVRQPNILEFRPLPRQSFKLLSTTNDGEPGQVGNTVTEFFLERNNKSFDVDDGVHGGTMEQIDSEQ</sequence>
<gene>
    <name evidence="2" type="ORF">V6N11_028539</name>
</gene>
<feature type="compositionally biased region" description="Basic residues" evidence="1">
    <location>
        <begin position="1"/>
        <end position="10"/>
    </location>
</feature>
<protein>
    <submittedName>
        <fullName evidence="2">Uncharacterized protein</fullName>
    </submittedName>
</protein>
<dbReference type="Proteomes" id="UP001396334">
    <property type="component" value="Unassembled WGS sequence"/>
</dbReference>
<comment type="caution">
    <text evidence="2">The sequence shown here is derived from an EMBL/GenBank/DDBJ whole genome shotgun (WGS) entry which is preliminary data.</text>
</comment>
<organism evidence="2 3">
    <name type="scientific">Hibiscus sabdariffa</name>
    <name type="common">roselle</name>
    <dbReference type="NCBI Taxonomy" id="183260"/>
    <lineage>
        <taxon>Eukaryota</taxon>
        <taxon>Viridiplantae</taxon>
        <taxon>Streptophyta</taxon>
        <taxon>Embryophyta</taxon>
        <taxon>Tracheophyta</taxon>
        <taxon>Spermatophyta</taxon>
        <taxon>Magnoliopsida</taxon>
        <taxon>eudicotyledons</taxon>
        <taxon>Gunneridae</taxon>
        <taxon>Pentapetalae</taxon>
        <taxon>rosids</taxon>
        <taxon>malvids</taxon>
        <taxon>Malvales</taxon>
        <taxon>Malvaceae</taxon>
        <taxon>Malvoideae</taxon>
        <taxon>Hibiscus</taxon>
    </lineage>
</organism>
<accession>A0ABR1ZRE1</accession>
<reference evidence="2 3" key="1">
    <citation type="journal article" date="2024" name="G3 (Bethesda)">
        <title>Genome assembly of Hibiscus sabdariffa L. provides insights into metabolisms of medicinal natural products.</title>
        <authorList>
            <person name="Kim T."/>
        </authorList>
    </citation>
    <scope>NUCLEOTIDE SEQUENCE [LARGE SCALE GENOMIC DNA]</scope>
    <source>
        <strain evidence="2">TK-2024</strain>
        <tissue evidence="2">Old leaves</tissue>
    </source>
</reference>